<dbReference type="Pfam" id="PF02575">
    <property type="entry name" value="YbaB_DNA_bd"/>
    <property type="match status" value="1"/>
</dbReference>
<dbReference type="STRING" id="95161.SAMN05660874_00090"/>
<gene>
    <name evidence="2" type="ORF">SAMN05660874_00090</name>
</gene>
<organism evidence="2 3">
    <name type="scientific">Saccharopolyspora flava</name>
    <dbReference type="NCBI Taxonomy" id="95161"/>
    <lineage>
        <taxon>Bacteria</taxon>
        <taxon>Bacillati</taxon>
        <taxon>Actinomycetota</taxon>
        <taxon>Actinomycetes</taxon>
        <taxon>Pseudonocardiales</taxon>
        <taxon>Pseudonocardiaceae</taxon>
        <taxon>Saccharopolyspora</taxon>
    </lineage>
</organism>
<proteinExistence type="predicted"/>
<dbReference type="GO" id="GO:0003677">
    <property type="term" value="F:DNA binding"/>
    <property type="evidence" value="ECO:0007669"/>
    <property type="project" value="UniProtKB-KW"/>
</dbReference>
<evidence type="ECO:0000256" key="1">
    <source>
        <dbReference type="SAM" id="MobiDB-lite"/>
    </source>
</evidence>
<evidence type="ECO:0000313" key="2">
    <source>
        <dbReference type="EMBL" id="SFS31169.1"/>
    </source>
</evidence>
<dbReference type="InterPro" id="IPR004401">
    <property type="entry name" value="YbaB/EbfC"/>
</dbReference>
<evidence type="ECO:0000313" key="3">
    <source>
        <dbReference type="Proteomes" id="UP000198852"/>
    </source>
</evidence>
<dbReference type="EMBL" id="FOZX01000001">
    <property type="protein sequence ID" value="SFS31169.1"/>
    <property type="molecule type" value="Genomic_DNA"/>
</dbReference>
<dbReference type="RefSeq" id="WP_093412836.1">
    <property type="nucleotide sequence ID" value="NZ_FOZX01000001.1"/>
</dbReference>
<dbReference type="InterPro" id="IPR036894">
    <property type="entry name" value="YbaB-like_sf"/>
</dbReference>
<reference evidence="3" key="1">
    <citation type="submission" date="2016-10" db="EMBL/GenBank/DDBJ databases">
        <authorList>
            <person name="Varghese N."/>
            <person name="Submissions S."/>
        </authorList>
    </citation>
    <scope>NUCLEOTIDE SEQUENCE [LARGE SCALE GENOMIC DNA]</scope>
    <source>
        <strain evidence="3">DSM 44771</strain>
    </source>
</reference>
<feature type="region of interest" description="Disordered" evidence="1">
    <location>
        <begin position="126"/>
        <end position="145"/>
    </location>
</feature>
<dbReference type="AlphaFoldDB" id="A0A1I6NTH2"/>
<keyword evidence="3" id="KW-1185">Reference proteome</keyword>
<protein>
    <submittedName>
        <fullName evidence="2">YbaB/EbfC DNA-binding family protein</fullName>
    </submittedName>
</protein>
<sequence>MSSPLFNQMENALADLRKQQERIREAQERAEKETTTVSSKDRSLTATVDHRQRLTGLKFSGTRYRTMAPAELANKIVELVQQAQDEANQKSLAVYSAMAPAGFGSALTDMVNGDFDLDKMFDEAVREADSMSGTADEGEGTDRGK</sequence>
<feature type="region of interest" description="Disordered" evidence="1">
    <location>
        <begin position="24"/>
        <end position="45"/>
    </location>
</feature>
<keyword evidence="2" id="KW-0238">DNA-binding</keyword>
<name>A0A1I6NTH2_9PSEU</name>
<dbReference type="OrthoDB" id="5118533at2"/>
<dbReference type="Gene3D" id="3.30.1310.10">
    <property type="entry name" value="Nucleoid-associated protein YbaB-like domain"/>
    <property type="match status" value="1"/>
</dbReference>
<accession>A0A1I6NTH2</accession>
<dbReference type="Proteomes" id="UP000198852">
    <property type="component" value="Unassembled WGS sequence"/>
</dbReference>